<proteinExistence type="predicted"/>
<accession>A0A1B6DF89</accession>
<reference evidence="2" key="1">
    <citation type="submission" date="2015-12" db="EMBL/GenBank/DDBJ databases">
        <title>De novo transcriptome assembly of four potential Pierce s Disease insect vectors from Arizona vineyards.</title>
        <authorList>
            <person name="Tassone E.E."/>
        </authorList>
    </citation>
    <scope>NUCLEOTIDE SEQUENCE</scope>
</reference>
<feature type="domain" description="Double jelly roll-like" evidence="1">
    <location>
        <begin position="3"/>
        <end position="99"/>
    </location>
</feature>
<dbReference type="InterPro" id="IPR049512">
    <property type="entry name" value="DJR-like_dom"/>
</dbReference>
<dbReference type="PANTHER" id="PTHR36159:SF1">
    <property type="entry name" value="RETROVIRUS-RELATED POL POLYPROTEIN FROM TRANSPOSON 412-LIKE PROTEIN"/>
    <property type="match status" value="1"/>
</dbReference>
<organism evidence="2">
    <name type="scientific">Clastoptera arizonana</name>
    <name type="common">Arizona spittle bug</name>
    <dbReference type="NCBI Taxonomy" id="38151"/>
    <lineage>
        <taxon>Eukaryota</taxon>
        <taxon>Metazoa</taxon>
        <taxon>Ecdysozoa</taxon>
        <taxon>Arthropoda</taxon>
        <taxon>Hexapoda</taxon>
        <taxon>Insecta</taxon>
        <taxon>Pterygota</taxon>
        <taxon>Neoptera</taxon>
        <taxon>Paraneoptera</taxon>
        <taxon>Hemiptera</taxon>
        <taxon>Auchenorrhyncha</taxon>
        <taxon>Cercopoidea</taxon>
        <taxon>Clastopteridae</taxon>
        <taxon>Clastoptera</taxon>
    </lineage>
</organism>
<feature type="non-terminal residue" evidence="2">
    <location>
        <position position="1"/>
    </location>
</feature>
<name>A0A1B6DF89_9HEMI</name>
<feature type="non-terminal residue" evidence="2">
    <location>
        <position position="100"/>
    </location>
</feature>
<dbReference type="PANTHER" id="PTHR36159">
    <property type="entry name" value="PROTEIN CBG23766"/>
    <property type="match status" value="1"/>
</dbReference>
<evidence type="ECO:0000313" key="2">
    <source>
        <dbReference type="EMBL" id="JAS24349.1"/>
    </source>
</evidence>
<evidence type="ECO:0000259" key="1">
    <source>
        <dbReference type="Pfam" id="PF21738"/>
    </source>
</evidence>
<gene>
    <name evidence="2" type="ORF">g.1154</name>
</gene>
<dbReference type="EMBL" id="GEDC01012949">
    <property type="protein sequence ID" value="JAS24349.1"/>
    <property type="molecule type" value="Transcribed_RNA"/>
</dbReference>
<dbReference type="AlphaFoldDB" id="A0A1B6DF89"/>
<dbReference type="Pfam" id="PF21738">
    <property type="entry name" value="DJR-like_dom"/>
    <property type="match status" value="1"/>
</dbReference>
<protein>
    <recommendedName>
        <fullName evidence="1">Double jelly roll-like domain-containing protein</fullName>
    </recommendedName>
</protein>
<sequence length="100" mass="11640">KNRALFDTVDVRNCTLFLNDTRYPYHDMQLDMEKGLFLQLYDNYFNFRGDYYGKMNPKPLLSSAAFKKSPLMVVNCNNQEENLRGTSGSIDVKIQIETNT</sequence>